<evidence type="ECO:0000313" key="2">
    <source>
        <dbReference type="EMBL" id="WFD48061.1"/>
    </source>
</evidence>
<dbReference type="InterPro" id="IPR023210">
    <property type="entry name" value="NADP_OxRdtase_dom"/>
</dbReference>
<dbReference type="InterPro" id="IPR020471">
    <property type="entry name" value="AKR"/>
</dbReference>
<feature type="domain" description="NADP-dependent oxidoreductase" evidence="1">
    <location>
        <begin position="154"/>
        <end position="219"/>
    </location>
</feature>
<name>A0ABY8ER61_MALFU</name>
<reference evidence="2 3" key="1">
    <citation type="journal article" date="2020" name="Elife">
        <title>Loss of centromere function drives karyotype evolution in closely related Malassezia species.</title>
        <authorList>
            <person name="Sankaranarayanan S.R."/>
            <person name="Ianiri G."/>
            <person name="Coelho M.A."/>
            <person name="Reza M.H."/>
            <person name="Thimmappa B.C."/>
            <person name="Ganguly P."/>
            <person name="Vadnala R.N."/>
            <person name="Sun S."/>
            <person name="Siddharthan R."/>
            <person name="Tellgren-Roth C."/>
            <person name="Dawson T.L."/>
            <person name="Heitman J."/>
            <person name="Sanyal K."/>
        </authorList>
    </citation>
    <scope>NUCLEOTIDE SEQUENCE [LARGE SCALE GENOMIC DNA]</scope>
    <source>
        <strain evidence="2">CBS14141</strain>
    </source>
</reference>
<evidence type="ECO:0000313" key="3">
    <source>
        <dbReference type="Proteomes" id="UP000818624"/>
    </source>
</evidence>
<dbReference type="Pfam" id="PF00248">
    <property type="entry name" value="Aldo_ket_red"/>
    <property type="match status" value="1"/>
</dbReference>
<dbReference type="Proteomes" id="UP000818624">
    <property type="component" value="Chromosome 3"/>
</dbReference>
<evidence type="ECO:0000259" key="1">
    <source>
        <dbReference type="Pfam" id="PF00248"/>
    </source>
</evidence>
<dbReference type="EMBL" id="CP046236">
    <property type="protein sequence ID" value="WFD48061.1"/>
    <property type="molecule type" value="Genomic_DNA"/>
</dbReference>
<organism evidence="2 3">
    <name type="scientific">Malassezia furfur</name>
    <name type="common">Pityriasis versicolor infection agent</name>
    <name type="synonym">Pityrosporum furfur</name>
    <dbReference type="NCBI Taxonomy" id="55194"/>
    <lineage>
        <taxon>Eukaryota</taxon>
        <taxon>Fungi</taxon>
        <taxon>Dikarya</taxon>
        <taxon>Basidiomycota</taxon>
        <taxon>Ustilaginomycotina</taxon>
        <taxon>Malasseziomycetes</taxon>
        <taxon>Malasseziales</taxon>
        <taxon>Malasseziaceae</taxon>
        <taxon>Malassezia</taxon>
    </lineage>
</organism>
<protein>
    <recommendedName>
        <fullName evidence="1">NADP-dependent oxidoreductase domain-containing protein</fullName>
    </recommendedName>
</protein>
<proteinExistence type="predicted"/>
<gene>
    <name evidence="2" type="ORF">GLX27_002728</name>
</gene>
<dbReference type="Gene3D" id="3.20.20.100">
    <property type="entry name" value="NADP-dependent oxidoreductase domain"/>
    <property type="match status" value="1"/>
</dbReference>
<dbReference type="SUPFAM" id="SSF51430">
    <property type="entry name" value="NAD(P)-linked oxidoreductase"/>
    <property type="match status" value="2"/>
</dbReference>
<dbReference type="PANTHER" id="PTHR11732">
    <property type="entry name" value="ALDO/KETO REDUCTASE"/>
    <property type="match status" value="1"/>
</dbReference>
<keyword evidence="3" id="KW-1185">Reference proteome</keyword>
<accession>A0ABY8ER61</accession>
<sequence>MSGKAAERSMALKSMPPILYGTAWKDTRTADLVFTAFLQGFRGVDTAAQRKHYREDLVGKGVYQACAQLGLVRGDVWLQTKFTPVSGQDTTGYVPYDVQAPVAEQVCASFQASLANLHPEQTIPSVTELVAKYAVTARGNRDKVPSPPPAHAVYIDSYLLHSPMPTLQSTLEAWRVLEALVDTGLVRQIGLSNVYDPQIFQTLFQLARIKPSIVQNRWHSSTGHDVSLLPLFSPQMSPNTFPPPAHTDVEAPHGVTYQPFWTLSGNQRLLNSDTVALLAIKHSLTPAQVVYAFIHQGLGIPGLRTCVLSGTKNEAHMDEAMQAVSLDAWEEDDLTALRAEVYGE</sequence>
<dbReference type="InterPro" id="IPR036812">
    <property type="entry name" value="NAD(P)_OxRdtase_dom_sf"/>
</dbReference>